<comment type="caution">
    <text evidence="1">The sequence shown here is derived from an EMBL/GenBank/DDBJ whole genome shotgun (WGS) entry which is preliminary data.</text>
</comment>
<sequence length="95" mass="10195">MTFIDDNLEAVGETVACRHCATPLGSRTEPLQLARVTEVDPALAGPGVRAEASNFASRTIVLRRTFCPKCLTQLKAEIVPADEPTLRSSVLSESP</sequence>
<dbReference type="EMBL" id="SOHN01000018">
    <property type="protein sequence ID" value="TFD85210.1"/>
    <property type="molecule type" value="Genomic_DNA"/>
</dbReference>
<organism evidence="1 2">
    <name type="scientific">Cryobacterium serini</name>
    <dbReference type="NCBI Taxonomy" id="1259201"/>
    <lineage>
        <taxon>Bacteria</taxon>
        <taxon>Bacillati</taxon>
        <taxon>Actinomycetota</taxon>
        <taxon>Actinomycetes</taxon>
        <taxon>Micrococcales</taxon>
        <taxon>Microbacteriaceae</taxon>
        <taxon>Cryobacterium</taxon>
    </lineage>
</organism>
<dbReference type="Proteomes" id="UP000297626">
    <property type="component" value="Unassembled WGS sequence"/>
</dbReference>
<accession>A0A4V3IWF1</accession>
<name>A0A4V3IWF1_9MICO</name>
<keyword evidence="2" id="KW-1185">Reference proteome</keyword>
<evidence type="ECO:0000313" key="1">
    <source>
        <dbReference type="EMBL" id="TFD85210.1"/>
    </source>
</evidence>
<evidence type="ECO:0000313" key="2">
    <source>
        <dbReference type="Proteomes" id="UP000297626"/>
    </source>
</evidence>
<gene>
    <name evidence="1" type="ORF">E3T51_15305</name>
</gene>
<proteinExistence type="predicted"/>
<dbReference type="RefSeq" id="WP_134530597.1">
    <property type="nucleotide sequence ID" value="NZ_SOHN01000018.1"/>
</dbReference>
<reference evidence="1 2" key="1">
    <citation type="submission" date="2019-03" db="EMBL/GenBank/DDBJ databases">
        <title>Genomics of glacier-inhabiting Cryobacterium strains.</title>
        <authorList>
            <person name="Liu Q."/>
            <person name="Xin Y.-H."/>
        </authorList>
    </citation>
    <scope>NUCLEOTIDE SEQUENCE [LARGE SCALE GENOMIC DNA]</scope>
    <source>
        <strain evidence="1 2">Sr54</strain>
    </source>
</reference>
<protein>
    <submittedName>
        <fullName evidence="1">Uncharacterized protein</fullName>
    </submittedName>
</protein>
<dbReference type="AlphaFoldDB" id="A0A4V3IWF1"/>